<feature type="compositionally biased region" description="Polar residues" evidence="1">
    <location>
        <begin position="185"/>
        <end position="200"/>
    </location>
</feature>
<organism evidence="2 3">
    <name type="scientific">Actinoalloteichus hymeniacidonis</name>
    <dbReference type="NCBI Taxonomy" id="340345"/>
    <lineage>
        <taxon>Bacteria</taxon>
        <taxon>Bacillati</taxon>
        <taxon>Actinomycetota</taxon>
        <taxon>Actinomycetes</taxon>
        <taxon>Pseudonocardiales</taxon>
        <taxon>Pseudonocardiaceae</taxon>
        <taxon>Actinoalloteichus</taxon>
    </lineage>
</organism>
<accession>A0AAC9HVF1</accession>
<evidence type="ECO:0000256" key="1">
    <source>
        <dbReference type="SAM" id="MobiDB-lite"/>
    </source>
</evidence>
<protein>
    <recommendedName>
        <fullName evidence="4">Knr4/Smi1-like domain-containing protein</fullName>
    </recommendedName>
</protein>
<dbReference type="EMBL" id="CP014859">
    <property type="protein sequence ID" value="AOS66143.1"/>
    <property type="molecule type" value="Genomic_DNA"/>
</dbReference>
<name>A0AAC9HVF1_9PSEU</name>
<dbReference type="RefSeq" id="WP_069854195.1">
    <property type="nucleotide sequence ID" value="NZ_CP014859.1"/>
</dbReference>
<dbReference type="SUPFAM" id="SSF160631">
    <property type="entry name" value="SMI1/KNR4-like"/>
    <property type="match status" value="1"/>
</dbReference>
<proteinExistence type="predicted"/>
<sequence length="200" mass="21734">MDPRLGHIGRKLAQVPYAPLRSHSFGEQVHRFRLDAPLSRTAVAEFEAGHGIELPGPYRGFLTTLGGGAASPFYGLLSLQSCELRTMDPPRNGASHRGFSLARPPCQDDLFLHIIEAGCSDLVLLGITGPLTGRIVTGNSEGYREPTVSSAPDFLAWYERWLDHMLAGRDNPDLALTSPALRAARSTSRNSTVAEQTRTP</sequence>
<dbReference type="KEGG" id="ahm:TL08_26875"/>
<reference evidence="3" key="1">
    <citation type="submission" date="2016-03" db="EMBL/GenBank/DDBJ databases">
        <title>Complete genome sequence of the type strain Actinoalloteichus hymeniacidonis DSM 45092.</title>
        <authorList>
            <person name="Schaffert L."/>
            <person name="Albersmeier A."/>
            <person name="Winkler A."/>
            <person name="Kalinowski J."/>
            <person name="Zotchev S."/>
            <person name="Ruckert C."/>
        </authorList>
    </citation>
    <scope>NUCLEOTIDE SEQUENCE [LARGE SCALE GENOMIC DNA]</scope>
    <source>
        <strain evidence="3">HPA177(T) (DSM 45092(T))</strain>
    </source>
</reference>
<dbReference type="Proteomes" id="UP000095210">
    <property type="component" value="Chromosome"/>
</dbReference>
<feature type="region of interest" description="Disordered" evidence="1">
    <location>
        <begin position="179"/>
        <end position="200"/>
    </location>
</feature>
<dbReference type="InterPro" id="IPR037883">
    <property type="entry name" value="Knr4/Smi1-like_sf"/>
</dbReference>
<gene>
    <name evidence="2" type="ORF">TL08_26875</name>
</gene>
<evidence type="ECO:0008006" key="4">
    <source>
        <dbReference type="Google" id="ProtNLM"/>
    </source>
</evidence>
<keyword evidence="3" id="KW-1185">Reference proteome</keyword>
<dbReference type="AlphaFoldDB" id="A0AAC9HVF1"/>
<evidence type="ECO:0000313" key="2">
    <source>
        <dbReference type="EMBL" id="AOS66143.1"/>
    </source>
</evidence>
<evidence type="ECO:0000313" key="3">
    <source>
        <dbReference type="Proteomes" id="UP000095210"/>
    </source>
</evidence>